<evidence type="ECO:0000256" key="1">
    <source>
        <dbReference type="SAM" id="MobiDB-lite"/>
    </source>
</evidence>
<proteinExistence type="predicted"/>
<dbReference type="EMBL" id="VSSQ01001051">
    <property type="protein sequence ID" value="MPM04581.1"/>
    <property type="molecule type" value="Genomic_DNA"/>
</dbReference>
<reference evidence="2" key="1">
    <citation type="submission" date="2019-08" db="EMBL/GenBank/DDBJ databases">
        <authorList>
            <person name="Kucharzyk K."/>
            <person name="Murdoch R.W."/>
            <person name="Higgins S."/>
            <person name="Loffler F."/>
        </authorList>
    </citation>
    <scope>NUCLEOTIDE SEQUENCE</scope>
</reference>
<accession>A0A644WM01</accession>
<evidence type="ECO:0000313" key="2">
    <source>
        <dbReference type="EMBL" id="MPM04581.1"/>
    </source>
</evidence>
<comment type="caution">
    <text evidence="2">The sequence shown here is derived from an EMBL/GenBank/DDBJ whole genome shotgun (WGS) entry which is preliminary data.</text>
</comment>
<gene>
    <name evidence="2" type="ORF">SDC9_50859</name>
</gene>
<name>A0A644WM01_9ZZZZ</name>
<organism evidence="2">
    <name type="scientific">bioreactor metagenome</name>
    <dbReference type="NCBI Taxonomy" id="1076179"/>
    <lineage>
        <taxon>unclassified sequences</taxon>
        <taxon>metagenomes</taxon>
        <taxon>ecological metagenomes</taxon>
    </lineage>
</organism>
<protein>
    <submittedName>
        <fullName evidence="2">Uncharacterized protein</fullName>
    </submittedName>
</protein>
<feature type="region of interest" description="Disordered" evidence="1">
    <location>
        <begin position="201"/>
        <end position="233"/>
    </location>
</feature>
<feature type="region of interest" description="Disordered" evidence="1">
    <location>
        <begin position="148"/>
        <end position="168"/>
    </location>
</feature>
<sequence length="537" mass="56110">MIFSLFIACTPFQDGVNGEVIGIRCAGGLLFFRVDHVDGHIGEKAGLFEVIHKICNVVPGGGLAVYSDGPVFAHGKGGKEGAAVEDGAQRPEKIGIHVTGGGGGFQNFLHIRDLRFFLVQGGLDRGNFGVIGGLGLQVLRLSVEIDPAEPESSVGGGQKHHNDDQNGDADAPDFSVVLLFFAFETLEKVNIFHGSVLPDGGADSGKRPDEGDPVGPHVVLGSDQGGGDAQSGGEKLVQLGEQAPASGQQHLGDGRLPGGIQIVEINGLLNLLHDGGVSGVGDRSELGLGDIHALKVLQGKLLILARLDAHRVAEDLPERTGPLGDLAAVEHFAAFEDGELGAAAVDVAEQADLVAFTRVHKGRISLRLAIGHDVDKGPLVLQKFQKPAVRLQGLPGAEGDDSKNTLLAAGVFLEGNHVGLPQAGKALGKLEFHGGVDFTLWEDGHRNGADDRLLVVHAQGDGVDPFGEKLVFRRGFLDGERNGGKFLIVFGKHSGAEAAGSVEDAAAQEFRTVAVVHQGNFDRPGGNLQSKHLTSHS</sequence>
<dbReference type="AlphaFoldDB" id="A0A644WM01"/>